<dbReference type="PANTHER" id="PTHR43586">
    <property type="entry name" value="CYSTEINE DESULFURASE"/>
    <property type="match status" value="1"/>
</dbReference>
<organism evidence="2 3">
    <name type="scientific">Ornithinimicrobium ciconiae</name>
    <dbReference type="NCBI Taxonomy" id="2594265"/>
    <lineage>
        <taxon>Bacteria</taxon>
        <taxon>Bacillati</taxon>
        <taxon>Actinomycetota</taxon>
        <taxon>Actinomycetes</taxon>
        <taxon>Micrococcales</taxon>
        <taxon>Ornithinimicrobiaceae</taxon>
        <taxon>Ornithinimicrobium</taxon>
    </lineage>
</organism>
<evidence type="ECO:0000313" key="3">
    <source>
        <dbReference type="Proteomes" id="UP000315395"/>
    </source>
</evidence>
<dbReference type="Proteomes" id="UP000315395">
    <property type="component" value="Chromosome"/>
</dbReference>
<dbReference type="OrthoDB" id="250246at2"/>
<dbReference type="Gene3D" id="3.40.640.10">
    <property type="entry name" value="Type I PLP-dependent aspartate aminotransferase-like (Major domain)"/>
    <property type="match status" value="1"/>
</dbReference>
<dbReference type="KEGG" id="orz:FNH13_06680"/>
<sequence>MTAVTEPSAVASLARELWAPVPGYLNASTLGLPPRIVIDVMQEALLEWQSGQACPTRYGDLAEQARRRYAELMGVPAATVAIGSHTSVLVGTVATSLPDGVEILCPSGDFTSLTFPFEVQAQRGVTVRHVPLQELAQEITPRTHLVAFSLAQSSTGDLADVTAVCEAAARHGALTLCDVTQAAGWMPVDAGLFDITVCSAYKWLCQPRGTAYLTVRPEAADRLVPNNAGWYAGQSVWESVYGPQMSLARDARRFDVSPAWLCWVGAAAAAETFAQLDLVQVREHDVRLANALRERLGLETCARPVVTLEDGDGSRIAQLEAAGVRCASRAGRVRLSFHVWNTDDDVDLVIDALG</sequence>
<feature type="domain" description="Aminotransferase class V" evidence="1">
    <location>
        <begin position="34"/>
        <end position="296"/>
    </location>
</feature>
<dbReference type="SUPFAM" id="SSF53383">
    <property type="entry name" value="PLP-dependent transferases"/>
    <property type="match status" value="1"/>
</dbReference>
<dbReference type="InterPro" id="IPR015424">
    <property type="entry name" value="PyrdxlP-dep_Trfase"/>
</dbReference>
<protein>
    <submittedName>
        <fullName evidence="2">Aminotransferase class V-fold PLP-dependent enzyme</fullName>
    </submittedName>
</protein>
<dbReference type="Pfam" id="PF00266">
    <property type="entry name" value="Aminotran_5"/>
    <property type="match status" value="1"/>
</dbReference>
<keyword evidence="2" id="KW-0808">Transferase</keyword>
<accession>A0A516G968</accession>
<dbReference type="InterPro" id="IPR015422">
    <property type="entry name" value="PyrdxlP-dep_Trfase_small"/>
</dbReference>
<dbReference type="GO" id="GO:0008483">
    <property type="term" value="F:transaminase activity"/>
    <property type="evidence" value="ECO:0007669"/>
    <property type="project" value="UniProtKB-KW"/>
</dbReference>
<reference evidence="2 3" key="1">
    <citation type="submission" date="2019-07" db="EMBL/GenBank/DDBJ databases">
        <title>complete genome sequencing of Ornithinimicrobium sp. H23M54.</title>
        <authorList>
            <person name="Bae J.-W."/>
            <person name="Lee S.-Y."/>
        </authorList>
    </citation>
    <scope>NUCLEOTIDE SEQUENCE [LARGE SCALE GENOMIC DNA]</scope>
    <source>
        <strain evidence="2 3">H23M54</strain>
    </source>
</reference>
<gene>
    <name evidence="2" type="ORF">FNH13_06680</name>
</gene>
<proteinExistence type="predicted"/>
<keyword evidence="3" id="KW-1185">Reference proteome</keyword>
<dbReference type="RefSeq" id="WP_143782746.1">
    <property type="nucleotide sequence ID" value="NZ_CP041616.1"/>
</dbReference>
<dbReference type="EMBL" id="CP041616">
    <property type="protein sequence ID" value="QDO88071.1"/>
    <property type="molecule type" value="Genomic_DNA"/>
</dbReference>
<name>A0A516G968_9MICO</name>
<dbReference type="InterPro" id="IPR000192">
    <property type="entry name" value="Aminotrans_V_dom"/>
</dbReference>
<evidence type="ECO:0000259" key="1">
    <source>
        <dbReference type="Pfam" id="PF00266"/>
    </source>
</evidence>
<evidence type="ECO:0000313" key="2">
    <source>
        <dbReference type="EMBL" id="QDO88071.1"/>
    </source>
</evidence>
<dbReference type="InterPro" id="IPR015421">
    <property type="entry name" value="PyrdxlP-dep_Trfase_major"/>
</dbReference>
<dbReference type="Gene3D" id="3.90.1150.10">
    <property type="entry name" value="Aspartate Aminotransferase, domain 1"/>
    <property type="match status" value="1"/>
</dbReference>
<dbReference type="AlphaFoldDB" id="A0A516G968"/>
<keyword evidence="2" id="KW-0032">Aminotransferase</keyword>
<dbReference type="PANTHER" id="PTHR43586:SF21">
    <property type="entry name" value="PYRIDOXAL PHOSPHATE (PLP)-DEPENDENT ASPARTATE AMINOTRANSFERASE SUPERFAMILY"/>
    <property type="match status" value="1"/>
</dbReference>